<keyword evidence="1" id="KW-0863">Zinc-finger</keyword>
<dbReference type="SUPFAM" id="SSF57756">
    <property type="entry name" value="Retrovirus zinc finger-like domains"/>
    <property type="match status" value="1"/>
</dbReference>
<feature type="domain" description="CCHC-type" evidence="3">
    <location>
        <begin position="118"/>
        <end position="133"/>
    </location>
</feature>
<keyword evidence="1" id="KW-0862">Zinc</keyword>
<dbReference type="Pfam" id="PF00098">
    <property type="entry name" value="zf-CCHC"/>
    <property type="match status" value="1"/>
</dbReference>
<keyword evidence="5" id="KW-1185">Reference proteome</keyword>
<comment type="caution">
    <text evidence="4">The sequence shown here is derived from an EMBL/GenBank/DDBJ whole genome shotgun (WGS) entry which is preliminary data.</text>
</comment>
<feature type="compositionally biased region" description="Polar residues" evidence="2">
    <location>
        <begin position="99"/>
        <end position="112"/>
    </location>
</feature>
<dbReference type="GO" id="GO:0008270">
    <property type="term" value="F:zinc ion binding"/>
    <property type="evidence" value="ECO:0007669"/>
    <property type="project" value="UniProtKB-KW"/>
</dbReference>
<name>A0A2I1H3G1_9GLOM</name>
<dbReference type="OrthoDB" id="2390044at2759"/>
<evidence type="ECO:0000259" key="3">
    <source>
        <dbReference type="PROSITE" id="PS50158"/>
    </source>
</evidence>
<organism evidence="4 5">
    <name type="scientific">Rhizophagus irregularis</name>
    <dbReference type="NCBI Taxonomy" id="588596"/>
    <lineage>
        <taxon>Eukaryota</taxon>
        <taxon>Fungi</taxon>
        <taxon>Fungi incertae sedis</taxon>
        <taxon>Mucoromycota</taxon>
        <taxon>Glomeromycotina</taxon>
        <taxon>Glomeromycetes</taxon>
        <taxon>Glomerales</taxon>
        <taxon>Glomeraceae</taxon>
        <taxon>Rhizophagus</taxon>
    </lineage>
</organism>
<protein>
    <recommendedName>
        <fullName evidence="3">CCHC-type domain-containing protein</fullName>
    </recommendedName>
</protein>
<dbReference type="GO" id="GO:0003676">
    <property type="term" value="F:nucleic acid binding"/>
    <property type="evidence" value="ECO:0007669"/>
    <property type="project" value="InterPro"/>
</dbReference>
<dbReference type="VEuPathDB" id="FungiDB:RhiirA1_386660"/>
<reference evidence="4 5" key="1">
    <citation type="submission" date="2015-10" db="EMBL/GenBank/DDBJ databases">
        <title>Genome analyses suggest a sexual origin of heterokaryosis in a supposedly ancient asexual fungus.</title>
        <authorList>
            <person name="Ropars J."/>
            <person name="Sedzielewska K."/>
            <person name="Noel J."/>
            <person name="Charron P."/>
            <person name="Farinelli L."/>
            <person name="Marton T."/>
            <person name="Kruger M."/>
            <person name="Pelin A."/>
            <person name="Brachmann A."/>
            <person name="Corradi N."/>
        </authorList>
    </citation>
    <scope>NUCLEOTIDE SEQUENCE [LARGE SCALE GENOMIC DNA]</scope>
    <source>
        <strain evidence="4 5">A4</strain>
    </source>
</reference>
<feature type="region of interest" description="Disordered" evidence="2">
    <location>
        <begin position="65"/>
        <end position="134"/>
    </location>
</feature>
<gene>
    <name evidence="4" type="ORF">RhiirA4_471571</name>
</gene>
<sequence length="134" mass="15321">MPDIMQMQGPKQKYGFGMGYAKKALDYAVRADKVEEFVTQLKVFIEEIKEDLSDQQDSVENMVIGDPLRTQHKGRQPNRYKSGGEVTKKSQKRKLQAMQDVTNTIEQGSSVQKRSRLCQKCKQPGHYAPRCPNL</sequence>
<evidence type="ECO:0000256" key="1">
    <source>
        <dbReference type="PROSITE-ProRule" id="PRU00047"/>
    </source>
</evidence>
<dbReference type="VEuPathDB" id="FungiDB:FUN_007472"/>
<accession>A0A2I1H3G1</accession>
<dbReference type="InterPro" id="IPR036875">
    <property type="entry name" value="Znf_CCHC_sf"/>
</dbReference>
<dbReference type="PROSITE" id="PS50158">
    <property type="entry name" value="ZF_CCHC"/>
    <property type="match status" value="1"/>
</dbReference>
<keyword evidence="1" id="KW-0479">Metal-binding</keyword>
<dbReference type="EMBL" id="LLXI01001378">
    <property type="protein sequence ID" value="PKY53401.1"/>
    <property type="molecule type" value="Genomic_DNA"/>
</dbReference>
<evidence type="ECO:0000313" key="5">
    <source>
        <dbReference type="Proteomes" id="UP000234323"/>
    </source>
</evidence>
<dbReference type="AlphaFoldDB" id="A0A2I1H3G1"/>
<dbReference type="VEuPathDB" id="FungiDB:RhiirFUN_024608"/>
<proteinExistence type="predicted"/>
<evidence type="ECO:0000313" key="4">
    <source>
        <dbReference type="EMBL" id="PKY53401.1"/>
    </source>
</evidence>
<dbReference type="InterPro" id="IPR001878">
    <property type="entry name" value="Znf_CCHC"/>
</dbReference>
<evidence type="ECO:0000256" key="2">
    <source>
        <dbReference type="SAM" id="MobiDB-lite"/>
    </source>
</evidence>
<dbReference type="Proteomes" id="UP000234323">
    <property type="component" value="Unassembled WGS sequence"/>
</dbReference>
<dbReference type="SMART" id="SM00343">
    <property type="entry name" value="ZnF_C2HC"/>
    <property type="match status" value="1"/>
</dbReference>